<feature type="transmembrane region" description="Helical" evidence="1">
    <location>
        <begin position="6"/>
        <end position="25"/>
    </location>
</feature>
<keyword evidence="1" id="KW-0812">Transmembrane</keyword>
<dbReference type="Pfam" id="PF12420">
    <property type="entry name" value="DUF3671"/>
    <property type="match status" value="1"/>
</dbReference>
<feature type="transmembrane region" description="Helical" evidence="1">
    <location>
        <begin position="237"/>
        <end position="259"/>
    </location>
</feature>
<evidence type="ECO:0000256" key="1">
    <source>
        <dbReference type="SAM" id="Phobius"/>
    </source>
</evidence>
<keyword evidence="1" id="KW-1133">Transmembrane helix</keyword>
<reference evidence="2 3" key="1">
    <citation type="submission" date="2016-06" db="EMBL/GenBank/DDBJ databases">
        <authorList>
            <consortium name="Pathogen Informatics"/>
        </authorList>
    </citation>
    <scope>NUCLEOTIDE SEQUENCE [LARGE SCALE GENOMIC DNA]</scope>
</reference>
<dbReference type="EMBL" id="LT594628">
    <property type="protein sequence ID" value="SBT88035.1"/>
    <property type="molecule type" value="Genomic_DNA"/>
</dbReference>
<organism evidence="2 3">
    <name type="scientific">Plasmodium malariae</name>
    <dbReference type="NCBI Taxonomy" id="5858"/>
    <lineage>
        <taxon>Eukaryota</taxon>
        <taxon>Sar</taxon>
        <taxon>Alveolata</taxon>
        <taxon>Apicomplexa</taxon>
        <taxon>Aconoidasida</taxon>
        <taxon>Haemosporida</taxon>
        <taxon>Plasmodiidae</taxon>
        <taxon>Plasmodium</taxon>
        <taxon>Plasmodium (Plasmodium)</taxon>
    </lineage>
</organism>
<keyword evidence="1" id="KW-0472">Membrane</keyword>
<feature type="transmembrane region" description="Helical" evidence="1">
    <location>
        <begin position="164"/>
        <end position="187"/>
    </location>
</feature>
<dbReference type="KEGG" id="pmal:PMUG01_07049900"/>
<dbReference type="OrthoDB" id="10669034at2759"/>
<dbReference type="GeneID" id="39868060"/>
<sequence length="277" mass="33158">MEQKISLLFFIKYALFIISTWMYYLRSDLRTFKKTFCEFYKLDGKLRTRRYRLLAKYKQNKNSNTVELMEGISNSKVNVIKDFSNNEKGSIEKKKQLNKSSLNSSGIHDESLKYKPFIFETKNYSYFEKKIFKELDNTEFLIRNRTMSNRTYKKIKFEKRRLRFSLGLLLLILVLAVPLIDFFFYFACGKEILSELGLLSIDNMGLKSYFPRVGGWLKNVLGLENTMFRGVIKIRSILEYCVPILIIFVVIILCIVYYYKKVMKYEKLKFRKKLKEY</sequence>
<dbReference type="RefSeq" id="XP_028860958.1">
    <property type="nucleotide sequence ID" value="XM_029004251.1"/>
</dbReference>
<evidence type="ECO:0000313" key="2">
    <source>
        <dbReference type="EMBL" id="SBT88035.1"/>
    </source>
</evidence>
<protein>
    <submittedName>
        <fullName evidence="2">Fam-l protein</fullName>
    </submittedName>
</protein>
<dbReference type="InterPro" id="IPR022139">
    <property type="entry name" value="Fam-L/Fam-M-like_plasmodium"/>
</dbReference>
<dbReference type="VEuPathDB" id="PlasmoDB:PmUG01_07049900"/>
<name>A0A1D3JN81_PLAMA</name>
<gene>
    <name evidence="2" type="primary">PmUG01_07049900</name>
    <name evidence="2" type="ORF">PMUG01_07049900</name>
</gene>
<accession>A0A1D3JN81</accession>
<keyword evidence="3" id="KW-1185">Reference proteome</keyword>
<evidence type="ECO:0000313" key="3">
    <source>
        <dbReference type="Proteomes" id="UP000219813"/>
    </source>
</evidence>
<dbReference type="Proteomes" id="UP000219813">
    <property type="component" value="Chromosome 7"/>
</dbReference>
<dbReference type="AlphaFoldDB" id="A0A1D3JN81"/>
<proteinExistence type="predicted"/>